<evidence type="ECO:0000313" key="2">
    <source>
        <dbReference type="Proteomes" id="UP001597205"/>
    </source>
</evidence>
<keyword evidence="2" id="KW-1185">Reference proteome</keyword>
<dbReference type="Proteomes" id="UP001597205">
    <property type="component" value="Unassembled WGS sequence"/>
</dbReference>
<comment type="caution">
    <text evidence="1">The sequence shown here is derived from an EMBL/GenBank/DDBJ whole genome shotgun (WGS) entry which is preliminary data.</text>
</comment>
<dbReference type="RefSeq" id="WP_380896803.1">
    <property type="nucleotide sequence ID" value="NZ_JBHTKY010000016.1"/>
</dbReference>
<gene>
    <name evidence="1" type="ORF">ACFQ2C_11730</name>
</gene>
<name>A0ABW3RMW4_9SPHI</name>
<accession>A0ABW3RMW4</accession>
<dbReference type="SUPFAM" id="SSF56935">
    <property type="entry name" value="Porins"/>
    <property type="match status" value="1"/>
</dbReference>
<proteinExistence type="predicted"/>
<evidence type="ECO:0008006" key="3">
    <source>
        <dbReference type="Google" id="ProtNLM"/>
    </source>
</evidence>
<sequence length="882" mass="102834">MRLFGFLLALFFPLVTLAQSEKILLSVFVSDSLNNPLELASVIIECEDPDKPTLFSRSDQQGRFSLEIEKNSKGTITISYLGLEKFQTSFNGKEDVNLRVQLIGEVKIEEVYIKYNYEPIIIKKDNIVFDVLAFIDGSERKLQDILKNLPGFSVEDGKVKFQGSAVTSTQVDNKSFFGGNTRLAIENIPSDAISKIEMISHFSEIDFMKDIIASDDLGMNVILKESHKNLFFGDVEVAGGFEKAYAAHASLFLYKPEHSFQFITDWNNTGKEIFSFMDLIHFQGGINSFSDRSPIQSDGLMEMTKVNRGHLSLNQQFAAGNFQKTWNSNLDLTIFGIFNKKKSIDNIKNELNYLFSETIEFRNSSVHNNNYSTWLNARLEYKPSDFEVWVFRGIVSINSLKMEDSFSSILNLKAIDSESRNKSLPISWQNNLEWNKKINPQNSIKSEIYYAMKSEMMDQNVFTDDFLFKTLIPEINSEFYNFLRGKELLTHSLTKKTQYYYQLNRRHQFSPIFHINYLNSVLDDHYELMHITHEDLRKYGFGNNIHYTQLDLSFGLHYKFEWDSFILKALMQQSVLKHDFSQIGGEKSSSDWIFNPKIDIEYKFSEVKRLNLSYQYDFSYPRFRHINNSFDLISFNTLYRGLPVLSTERFHTFSTSFRSFNYEKYNIWAYAYFTKRNNLFSYKGLIENHSQILQSFIQNSPEYNFNISLFGERSWRYISPFVILSSNISNFIQVINESEIMTNQYSNSCKIGLKISGKRLPKMTLSYENSFIRYDGNIKSKLQNKLLNMNFDYSMLKVWNIKADYQYVHNKGSDNSSSLVFNNVNTRITYSPKSKPYDFFVDALNITGNKFQVRNFQNELSTSINQTMILPRQLLIGLRYKL</sequence>
<dbReference type="EMBL" id="JBHTKY010000016">
    <property type="protein sequence ID" value="MFD1166277.1"/>
    <property type="molecule type" value="Genomic_DNA"/>
</dbReference>
<organism evidence="1 2">
    <name type="scientific">Sphingobacterium daejeonense</name>
    <dbReference type="NCBI Taxonomy" id="371142"/>
    <lineage>
        <taxon>Bacteria</taxon>
        <taxon>Pseudomonadati</taxon>
        <taxon>Bacteroidota</taxon>
        <taxon>Sphingobacteriia</taxon>
        <taxon>Sphingobacteriales</taxon>
        <taxon>Sphingobacteriaceae</taxon>
        <taxon>Sphingobacterium</taxon>
    </lineage>
</organism>
<evidence type="ECO:0000313" key="1">
    <source>
        <dbReference type="EMBL" id="MFD1166277.1"/>
    </source>
</evidence>
<reference evidence="2" key="1">
    <citation type="journal article" date="2019" name="Int. J. Syst. Evol. Microbiol.">
        <title>The Global Catalogue of Microorganisms (GCM) 10K type strain sequencing project: providing services to taxonomists for standard genome sequencing and annotation.</title>
        <authorList>
            <consortium name="The Broad Institute Genomics Platform"/>
            <consortium name="The Broad Institute Genome Sequencing Center for Infectious Disease"/>
            <person name="Wu L."/>
            <person name="Ma J."/>
        </authorList>
    </citation>
    <scope>NUCLEOTIDE SEQUENCE [LARGE SCALE GENOMIC DNA]</scope>
    <source>
        <strain evidence="2">CCUG 52468</strain>
    </source>
</reference>
<protein>
    <recommendedName>
        <fullName evidence="3">Outer membrane receptor for ferrienterochelin and colicins</fullName>
    </recommendedName>
</protein>